<evidence type="ECO:0000259" key="3">
    <source>
        <dbReference type="Pfam" id="PF00294"/>
    </source>
</evidence>
<dbReference type="InterPro" id="IPR029056">
    <property type="entry name" value="Ribokinase-like"/>
</dbReference>
<dbReference type="EMBL" id="JBEPSM010000002">
    <property type="protein sequence ID" value="MET4635127.1"/>
    <property type="molecule type" value="Genomic_DNA"/>
</dbReference>
<protein>
    <submittedName>
        <fullName evidence="4">Sulfofructose kinase</fullName>
        <ecNumber evidence="4">2.7.1.184</ecNumber>
    </submittedName>
</protein>
<dbReference type="SUPFAM" id="SSF53613">
    <property type="entry name" value="Ribokinase-like"/>
    <property type="match status" value="1"/>
</dbReference>
<name>A0ABV2R1J3_9HYPH</name>
<keyword evidence="5" id="KW-1185">Reference proteome</keyword>
<dbReference type="InterPro" id="IPR011611">
    <property type="entry name" value="PfkB_dom"/>
</dbReference>
<evidence type="ECO:0000313" key="5">
    <source>
        <dbReference type="Proteomes" id="UP001549321"/>
    </source>
</evidence>
<dbReference type="RefSeq" id="WP_354552328.1">
    <property type="nucleotide sequence ID" value="NZ_JBEPSM010000002.1"/>
</dbReference>
<keyword evidence="1 4" id="KW-0808">Transferase</keyword>
<evidence type="ECO:0000256" key="2">
    <source>
        <dbReference type="ARBA" id="ARBA00022777"/>
    </source>
</evidence>
<organism evidence="4 5">
    <name type="scientific">Kaistia defluvii</name>
    <dbReference type="NCBI Taxonomy" id="410841"/>
    <lineage>
        <taxon>Bacteria</taxon>
        <taxon>Pseudomonadati</taxon>
        <taxon>Pseudomonadota</taxon>
        <taxon>Alphaproteobacteria</taxon>
        <taxon>Hyphomicrobiales</taxon>
        <taxon>Kaistiaceae</taxon>
        <taxon>Kaistia</taxon>
    </lineage>
</organism>
<sequence>MASVPRILSVGALTQDTIYRLDELPRGPGKFIPIEAVQNAAGMASSAATAAKRQGADVALWASVGEDSLGQELIAELSAEGIDCSGIRRVAGARSAIATILVDARGERMIVPFYDPRATTAPAALPFDISQFDAVLADVRWPAAAAMALQAAKAAGVPAILDADVAARSVIEGLLPFASHIVASEPAAAILCGDEISAPEAVQALHTRTGVFVAVTAGGDGTFWLDPESGRVRHTPAPKITPVDTLAAGDVFHGSFAVGLAEGWDMERIIRFASAAAALKCLKFGGRLGAPNRAETLAMLEGHLAG</sequence>
<dbReference type="GO" id="GO:0016301">
    <property type="term" value="F:kinase activity"/>
    <property type="evidence" value="ECO:0007669"/>
    <property type="project" value="UniProtKB-KW"/>
</dbReference>
<dbReference type="PANTHER" id="PTHR10584">
    <property type="entry name" value="SUGAR KINASE"/>
    <property type="match status" value="1"/>
</dbReference>
<comment type="caution">
    <text evidence="4">The sequence shown here is derived from an EMBL/GenBank/DDBJ whole genome shotgun (WGS) entry which is preliminary data.</text>
</comment>
<dbReference type="GO" id="GO:0061594">
    <property type="term" value="F:6-deoxy-6-sulfofructose kinase activity"/>
    <property type="evidence" value="ECO:0007669"/>
    <property type="project" value="UniProtKB-EC"/>
</dbReference>
<dbReference type="EC" id="2.7.1.184" evidence="4"/>
<gene>
    <name evidence="4" type="ORF">ABIE08_003073</name>
</gene>
<keyword evidence="2 4" id="KW-0418">Kinase</keyword>
<dbReference type="Pfam" id="PF00294">
    <property type="entry name" value="PfkB"/>
    <property type="match status" value="1"/>
</dbReference>
<dbReference type="PANTHER" id="PTHR10584:SF157">
    <property type="entry name" value="SULFOFRUCTOSE KINASE"/>
    <property type="match status" value="1"/>
</dbReference>
<accession>A0ABV2R1J3</accession>
<evidence type="ECO:0000313" key="4">
    <source>
        <dbReference type="EMBL" id="MET4635127.1"/>
    </source>
</evidence>
<feature type="domain" description="Carbohydrate kinase PfkB" evidence="3">
    <location>
        <begin position="6"/>
        <end position="291"/>
    </location>
</feature>
<reference evidence="4 5" key="1">
    <citation type="submission" date="2024-06" db="EMBL/GenBank/DDBJ databases">
        <title>Sorghum-associated microbial communities from plants grown in Nebraska, USA.</title>
        <authorList>
            <person name="Schachtman D."/>
        </authorList>
    </citation>
    <scope>NUCLEOTIDE SEQUENCE [LARGE SCALE GENOMIC DNA]</scope>
    <source>
        <strain evidence="4 5">3207</strain>
    </source>
</reference>
<dbReference type="Gene3D" id="3.40.1190.20">
    <property type="match status" value="1"/>
</dbReference>
<evidence type="ECO:0000256" key="1">
    <source>
        <dbReference type="ARBA" id="ARBA00022679"/>
    </source>
</evidence>
<proteinExistence type="predicted"/>
<dbReference type="Proteomes" id="UP001549321">
    <property type="component" value="Unassembled WGS sequence"/>
</dbReference>